<gene>
    <name evidence="4" type="ORF">DB88DRAFT_502494</name>
    <name evidence="2" type="ORF">DB88DRAFT_502770</name>
    <name evidence="3" type="ORF">DB88DRAFT_502937</name>
</gene>
<evidence type="ECO:0000313" key="5">
    <source>
        <dbReference type="Proteomes" id="UP001182556"/>
    </source>
</evidence>
<organism evidence="4 5">
    <name type="scientific">Papiliotrema laurentii</name>
    <name type="common">Cryptococcus laurentii</name>
    <dbReference type="NCBI Taxonomy" id="5418"/>
    <lineage>
        <taxon>Eukaryota</taxon>
        <taxon>Fungi</taxon>
        <taxon>Dikarya</taxon>
        <taxon>Basidiomycota</taxon>
        <taxon>Agaricomycotina</taxon>
        <taxon>Tremellomycetes</taxon>
        <taxon>Tremellales</taxon>
        <taxon>Rhynchogastremaceae</taxon>
        <taxon>Papiliotrema</taxon>
    </lineage>
</organism>
<proteinExistence type="predicted"/>
<protein>
    <recommendedName>
        <fullName evidence="1">HNH nuclease domain-containing protein</fullName>
    </recommendedName>
</protein>
<dbReference type="InterPro" id="IPR003615">
    <property type="entry name" value="HNH_nuc"/>
</dbReference>
<dbReference type="EMBL" id="JAODAN010000014">
    <property type="protein sequence ID" value="KAK1920647.1"/>
    <property type="molecule type" value="Genomic_DNA"/>
</dbReference>
<dbReference type="AlphaFoldDB" id="A0AAD9FPP9"/>
<name>A0AAD9FPP9_PAPLA</name>
<evidence type="ECO:0000313" key="2">
    <source>
        <dbReference type="EMBL" id="KAK1920647.1"/>
    </source>
</evidence>
<accession>A0AAD9FPP9</accession>
<dbReference type="Pfam" id="PF13391">
    <property type="entry name" value="HNH_2"/>
    <property type="match status" value="1"/>
</dbReference>
<dbReference type="EMBL" id="JAODAN010000014">
    <property type="protein sequence ID" value="KAK1920684.1"/>
    <property type="molecule type" value="Genomic_DNA"/>
</dbReference>
<feature type="domain" description="HNH nuclease" evidence="1">
    <location>
        <begin position="69"/>
        <end position="131"/>
    </location>
</feature>
<sequence length="216" mass="25010">MRSDPPRCRMSMSLQARKSSPVYAPGPFHKSRNCTVTTASAVPPSGSSQTPSSHSNAFRTALMHRDYDCVITEDDEVDCEAAHLVPKMWEDVYRELLGIPLLARALVYDVSSGVLLSRNLHHRSDRLEWSFYHQVRLRFVIVHVISLHWLIWKDDVYYLHFFVTSRHSVYHGKSIKTDGFRVKFPYQLPNPKLCLWHYAQCVQAHIRGFPVQTPYP</sequence>
<evidence type="ECO:0000313" key="3">
    <source>
        <dbReference type="EMBL" id="KAK1920684.1"/>
    </source>
</evidence>
<evidence type="ECO:0000259" key="1">
    <source>
        <dbReference type="Pfam" id="PF13391"/>
    </source>
</evidence>
<dbReference type="Proteomes" id="UP001182556">
    <property type="component" value="Unassembled WGS sequence"/>
</dbReference>
<evidence type="ECO:0000313" key="4">
    <source>
        <dbReference type="EMBL" id="KAK1920712.1"/>
    </source>
</evidence>
<comment type="caution">
    <text evidence="4">The sequence shown here is derived from an EMBL/GenBank/DDBJ whole genome shotgun (WGS) entry which is preliminary data.</text>
</comment>
<dbReference type="EMBL" id="JAODAN010000013">
    <property type="protein sequence ID" value="KAK1920712.1"/>
    <property type="molecule type" value="Genomic_DNA"/>
</dbReference>
<reference evidence="4" key="1">
    <citation type="submission" date="2023-02" db="EMBL/GenBank/DDBJ databases">
        <title>Identification and recombinant expression of a fungal hydrolase from Papiliotrema laurentii that hydrolyzes apple cutin and clears colloidal polyester polyurethane.</title>
        <authorList>
            <consortium name="DOE Joint Genome Institute"/>
            <person name="Roman V.A."/>
            <person name="Bojanowski C."/>
            <person name="Crable B.R."/>
            <person name="Wagner D.N."/>
            <person name="Hung C.S."/>
            <person name="Nadeau L.J."/>
            <person name="Schratz L."/>
            <person name="Haridas S."/>
            <person name="Pangilinan J."/>
            <person name="Lipzen A."/>
            <person name="Na H."/>
            <person name="Yan M."/>
            <person name="Ng V."/>
            <person name="Grigoriev I.V."/>
            <person name="Spatafora J.W."/>
            <person name="Barlow D."/>
            <person name="Biffinger J."/>
            <person name="Kelley-Loughnane N."/>
            <person name="Varaljay V.A."/>
            <person name="Crookes-Goodson W.J."/>
        </authorList>
    </citation>
    <scope>NUCLEOTIDE SEQUENCE</scope>
    <source>
        <strain evidence="4">5307AH</strain>
    </source>
</reference>
<keyword evidence="5" id="KW-1185">Reference proteome</keyword>